<dbReference type="PROSITE" id="PS51257">
    <property type="entry name" value="PROKAR_LIPOPROTEIN"/>
    <property type="match status" value="1"/>
</dbReference>
<protein>
    <recommendedName>
        <fullName evidence="3">Lipoprotein</fullName>
    </recommendedName>
</protein>
<organism evidence="2">
    <name type="scientific">Candidatus Mycoplasma haematominutum 'Birmingham 1'</name>
    <dbReference type="NCBI Taxonomy" id="1116213"/>
    <lineage>
        <taxon>Bacteria</taxon>
        <taxon>Bacillati</taxon>
        <taxon>Mycoplasmatota</taxon>
        <taxon>Mollicutes</taxon>
        <taxon>Mycoplasmataceae</taxon>
        <taxon>Mycoplasma</taxon>
    </lineage>
</organism>
<keyword evidence="1" id="KW-0732">Signal</keyword>
<proteinExistence type="predicted"/>
<dbReference type="EMBL" id="HE613254">
    <property type="protein sequence ID" value="CCE66935.1"/>
    <property type="molecule type" value="Genomic_DNA"/>
</dbReference>
<dbReference type="AlphaFoldDB" id="G8C3N7"/>
<name>G8C3N7_9MOLU</name>
<evidence type="ECO:0000313" key="2">
    <source>
        <dbReference type="EMBL" id="CCE66935.1"/>
    </source>
</evidence>
<evidence type="ECO:0008006" key="3">
    <source>
        <dbReference type="Google" id="ProtNLM"/>
    </source>
</evidence>
<accession>G8C3N7</accession>
<feature type="chain" id="PRO_5003508770" description="Lipoprotein" evidence="1">
    <location>
        <begin position="20"/>
        <end position="207"/>
    </location>
</feature>
<dbReference type="KEGG" id="mhb:MHM_04170"/>
<dbReference type="HOGENOM" id="CLU_107062_0_0_14"/>
<reference evidence="2" key="2">
    <citation type="submission" date="2011-11" db="EMBL/GenBank/DDBJ databases">
        <authorList>
            <person name="Barker E."/>
        </authorList>
    </citation>
    <scope>NUCLEOTIDE SEQUENCE</scope>
    <source>
        <strain evidence="2">Birmingham 1</strain>
    </source>
</reference>
<dbReference type="PATRIC" id="fig|1116213.3.peg.452"/>
<evidence type="ECO:0000256" key="1">
    <source>
        <dbReference type="SAM" id="SignalP"/>
    </source>
</evidence>
<gene>
    <name evidence="2" type="ORF">MHM_04170</name>
</gene>
<sequence length="207" mass="23099">MAFPYKLFSLLSLVGGSCAVSVPISLSASGGSREMQKVSIKRCLTSEDIAEIRLPEDSNTTQSACWKIIQEEEESGEDNSSSIFDTSKDALLNKVLETIWNRGIEYWNSGNDGMWKSECSDSTKGWKITVGEKETVKGYCDDRFTSSVDSDESSNLMFLEHSSDSNQNLRVCVSGNNCWTGSYNPQSLNTFSTKASDEWYELKFYQS</sequence>
<feature type="signal peptide" evidence="1">
    <location>
        <begin position="1"/>
        <end position="19"/>
    </location>
</feature>
<reference evidence="2" key="1">
    <citation type="submission" date="2011-11" db="EMBL/GenBank/DDBJ databases">
        <title>Complete genome sequence of Candidatus Mycoplasma haemominutum.</title>
        <authorList>
            <person name="Barker E.N."/>
            <person name="Darby A.C."/>
            <person name="Helps C.R."/>
            <person name="Peters I.R."/>
            <person name="Hughes M.A."/>
            <person name="Radford A.D."/>
            <person name="Novacco M."/>
            <person name="Boretti F."/>
            <person name="Hofmann-Lehmann R."/>
            <person name="Tasker S."/>
        </authorList>
    </citation>
    <scope>NUCLEOTIDE SEQUENCE</scope>
    <source>
        <strain evidence="2">Birmingham 1</strain>
    </source>
</reference>